<gene>
    <name evidence="8" type="ORF">Cph01nite_10150</name>
</gene>
<dbReference type="Proteomes" id="UP000614741">
    <property type="component" value="Unassembled WGS sequence"/>
</dbReference>
<dbReference type="Pfam" id="PF02687">
    <property type="entry name" value="FtsX"/>
    <property type="match status" value="2"/>
</dbReference>
<feature type="domain" description="ABC3 transporter permease C-terminal" evidence="7">
    <location>
        <begin position="63"/>
        <end position="175"/>
    </location>
</feature>
<comment type="subcellular location">
    <subcellularLocation>
        <location evidence="1">Cell membrane</location>
        <topology evidence="1">Multi-pass membrane protein</topology>
    </subcellularLocation>
</comment>
<keyword evidence="9" id="KW-1185">Reference proteome</keyword>
<dbReference type="PANTHER" id="PTHR30287:SF1">
    <property type="entry name" value="INNER MEMBRANE PROTEIN"/>
    <property type="match status" value="1"/>
</dbReference>
<dbReference type="RefSeq" id="WP_239069056.1">
    <property type="nucleotide sequence ID" value="NZ_BONP01000004.1"/>
</dbReference>
<evidence type="ECO:0000256" key="1">
    <source>
        <dbReference type="ARBA" id="ARBA00004651"/>
    </source>
</evidence>
<evidence type="ECO:0000313" key="8">
    <source>
        <dbReference type="EMBL" id="GIG39253.1"/>
    </source>
</evidence>
<feature type="transmembrane region" description="Helical" evidence="6">
    <location>
        <begin position="561"/>
        <end position="584"/>
    </location>
</feature>
<feature type="transmembrane region" description="Helical" evidence="6">
    <location>
        <begin position="110"/>
        <end position="129"/>
    </location>
</feature>
<feature type="transmembrane region" description="Helical" evidence="6">
    <location>
        <begin position="202"/>
        <end position="221"/>
    </location>
</feature>
<evidence type="ECO:0000259" key="7">
    <source>
        <dbReference type="Pfam" id="PF02687"/>
    </source>
</evidence>
<evidence type="ECO:0000256" key="5">
    <source>
        <dbReference type="ARBA" id="ARBA00023136"/>
    </source>
</evidence>
<proteinExistence type="predicted"/>
<organism evidence="8 9">
    <name type="scientific">Cellulomonas phragmiteti</name>
    <dbReference type="NCBI Taxonomy" id="478780"/>
    <lineage>
        <taxon>Bacteria</taxon>
        <taxon>Bacillati</taxon>
        <taxon>Actinomycetota</taxon>
        <taxon>Actinomycetes</taxon>
        <taxon>Micrococcales</taxon>
        <taxon>Cellulomonadaceae</taxon>
        <taxon>Cellulomonas</taxon>
    </lineage>
</organism>
<comment type="caution">
    <text evidence="8">The sequence shown here is derived from an EMBL/GenBank/DDBJ whole genome shotgun (WGS) entry which is preliminary data.</text>
</comment>
<keyword evidence="4 6" id="KW-1133">Transmembrane helix</keyword>
<evidence type="ECO:0000313" key="9">
    <source>
        <dbReference type="Proteomes" id="UP000614741"/>
    </source>
</evidence>
<dbReference type="InterPro" id="IPR038766">
    <property type="entry name" value="Membrane_comp_ABC_pdt"/>
</dbReference>
<evidence type="ECO:0000256" key="6">
    <source>
        <dbReference type="SAM" id="Phobius"/>
    </source>
</evidence>
<sequence>MWKLASSGVRAHRGAFAGTAVVLAVAAAVLAVTGVLLESGLRTQAAGDLASGGLLVSLASSYAGTLLVVVVMVVAATVSLALRSRRREFALLRAVGATPAQVRRAVTLEVGVVSLVAAPVGALAGLVGARLLDPLLVRAGMVAPDFTSALSPLPVLAAVALIAVTAVPVGRLGAREAARTAPTAALRLSAVEDREVGRGRRVTALVMTLGGLGTAFSSLWIPGTLGGATASLSAFLLIGAVALAGPVVVGWIFDRLARMRPGGRPATVLAVRNVRGFSRRLTTVVVPLALVVAAATVQTSVNRAVTTAAQQQFVAAVTADLVVTPAADAAPDDVAPDLAAPDLAAQVAAVPGVAAAVPLATVPGQVRTDSEGGALAWEATALRVVPAGTTALDPGVVRGSLADVGTADTVAVSTDTAFQTGAGVGGTLTLRLGEDVVDATVVAVYSRGLGVAGLIVGPATATAHGLPVVTDTLLVDVAPGADLAGTAAAITALGATAADPGTHVAAAMRSAGGENDVGTALLLLLLAVVAVGAASTLAMTTVARREELALLHRTGTTRRQLMAMTTVEATITGVTAWVVGTVAVVPAVVGVSAGLLGGPPVVDVAAYAVVSAGVVLFALVATALAARPTTRVATAVAS</sequence>
<keyword evidence="3 6" id="KW-0812">Transmembrane</keyword>
<evidence type="ECO:0000256" key="3">
    <source>
        <dbReference type="ARBA" id="ARBA00022692"/>
    </source>
</evidence>
<keyword evidence="5 6" id="KW-0472">Membrane</keyword>
<dbReference type="EMBL" id="BONP01000004">
    <property type="protein sequence ID" value="GIG39253.1"/>
    <property type="molecule type" value="Genomic_DNA"/>
</dbReference>
<reference evidence="8 9" key="1">
    <citation type="submission" date="2021-01" db="EMBL/GenBank/DDBJ databases">
        <title>Whole genome shotgun sequence of Cellulomonas phragmiteti NBRC 110785.</title>
        <authorList>
            <person name="Komaki H."/>
            <person name="Tamura T."/>
        </authorList>
    </citation>
    <scope>NUCLEOTIDE SEQUENCE [LARGE SCALE GENOMIC DNA]</scope>
    <source>
        <strain evidence="8 9">NBRC 110785</strain>
    </source>
</reference>
<evidence type="ECO:0000256" key="2">
    <source>
        <dbReference type="ARBA" id="ARBA00022475"/>
    </source>
</evidence>
<dbReference type="InterPro" id="IPR003838">
    <property type="entry name" value="ABC3_permease_C"/>
</dbReference>
<feature type="domain" description="ABC3 transporter permease C-terminal" evidence="7">
    <location>
        <begin position="521"/>
        <end position="629"/>
    </location>
</feature>
<evidence type="ECO:0000256" key="4">
    <source>
        <dbReference type="ARBA" id="ARBA00022989"/>
    </source>
</evidence>
<feature type="transmembrane region" description="Helical" evidence="6">
    <location>
        <begin position="604"/>
        <end position="626"/>
    </location>
</feature>
<feature type="transmembrane region" description="Helical" evidence="6">
    <location>
        <begin position="517"/>
        <end position="540"/>
    </location>
</feature>
<dbReference type="PANTHER" id="PTHR30287">
    <property type="entry name" value="MEMBRANE COMPONENT OF PREDICTED ABC SUPERFAMILY METABOLITE UPTAKE TRANSPORTER"/>
    <property type="match status" value="1"/>
</dbReference>
<feature type="transmembrane region" description="Helical" evidence="6">
    <location>
        <begin position="55"/>
        <end position="82"/>
    </location>
</feature>
<name>A0ABQ4DIU5_9CELL</name>
<feature type="transmembrane region" description="Helical" evidence="6">
    <location>
        <begin position="149"/>
        <end position="169"/>
    </location>
</feature>
<accession>A0ABQ4DIU5</accession>
<keyword evidence="2" id="KW-1003">Cell membrane</keyword>
<protein>
    <recommendedName>
        <fullName evidence="7">ABC3 transporter permease C-terminal domain-containing protein</fullName>
    </recommendedName>
</protein>
<feature type="transmembrane region" description="Helical" evidence="6">
    <location>
        <begin position="233"/>
        <end position="253"/>
    </location>
</feature>